<name>A0A8J2Y750_9PROT</name>
<dbReference type="GO" id="GO:0004175">
    <property type="term" value="F:endopeptidase activity"/>
    <property type="evidence" value="ECO:0007669"/>
    <property type="project" value="UniProtKB-ARBA"/>
</dbReference>
<evidence type="ECO:0000259" key="2">
    <source>
        <dbReference type="Pfam" id="PF02517"/>
    </source>
</evidence>
<keyword evidence="4" id="KW-1185">Reference proteome</keyword>
<dbReference type="GO" id="GO:0080120">
    <property type="term" value="P:CAAX-box protein maturation"/>
    <property type="evidence" value="ECO:0007669"/>
    <property type="project" value="UniProtKB-ARBA"/>
</dbReference>
<comment type="caution">
    <text evidence="3">The sequence shown here is derived from an EMBL/GenBank/DDBJ whole genome shotgun (WGS) entry which is preliminary data.</text>
</comment>
<dbReference type="PANTHER" id="PTHR39430">
    <property type="entry name" value="MEMBRANE-ASSOCIATED PROTEASE-RELATED"/>
    <property type="match status" value="1"/>
</dbReference>
<dbReference type="EMBL" id="BMGH01000002">
    <property type="protein sequence ID" value="GGD18615.1"/>
    <property type="molecule type" value="Genomic_DNA"/>
</dbReference>
<feature type="transmembrane region" description="Helical" evidence="1">
    <location>
        <begin position="121"/>
        <end position="143"/>
    </location>
</feature>
<feature type="transmembrane region" description="Helical" evidence="1">
    <location>
        <begin position="293"/>
        <end position="312"/>
    </location>
</feature>
<keyword evidence="3" id="KW-0645">Protease</keyword>
<evidence type="ECO:0000313" key="3">
    <source>
        <dbReference type="EMBL" id="GGD18615.1"/>
    </source>
</evidence>
<dbReference type="RefSeq" id="WP_188160665.1">
    <property type="nucleotide sequence ID" value="NZ_BMGH01000002.1"/>
</dbReference>
<dbReference type="AlphaFoldDB" id="A0A8J2Y750"/>
<evidence type="ECO:0000313" key="4">
    <source>
        <dbReference type="Proteomes" id="UP000613582"/>
    </source>
</evidence>
<feature type="domain" description="CAAX prenyl protease 2/Lysostaphin resistance protein A-like" evidence="2">
    <location>
        <begin position="162"/>
        <end position="253"/>
    </location>
</feature>
<protein>
    <submittedName>
        <fullName evidence="3">Protease</fullName>
    </submittedName>
</protein>
<feature type="transmembrane region" description="Helical" evidence="1">
    <location>
        <begin position="78"/>
        <end position="101"/>
    </location>
</feature>
<dbReference type="PANTHER" id="PTHR39430:SF1">
    <property type="entry name" value="PROTEASE"/>
    <property type="match status" value="1"/>
</dbReference>
<organism evidence="3 4">
    <name type="scientific">Aquisalinus flavus</name>
    <dbReference type="NCBI Taxonomy" id="1526572"/>
    <lineage>
        <taxon>Bacteria</taxon>
        <taxon>Pseudomonadati</taxon>
        <taxon>Pseudomonadota</taxon>
        <taxon>Alphaproteobacteria</taxon>
        <taxon>Parvularculales</taxon>
        <taxon>Parvularculaceae</taxon>
        <taxon>Aquisalinus</taxon>
    </lineage>
</organism>
<dbReference type="Pfam" id="PF02517">
    <property type="entry name" value="Rce1-like"/>
    <property type="match status" value="1"/>
</dbReference>
<feature type="transmembrane region" description="Helical" evidence="1">
    <location>
        <begin position="218"/>
        <end position="237"/>
    </location>
</feature>
<keyword evidence="3" id="KW-0378">Hydrolase</keyword>
<accession>A0A8J2Y750</accession>
<feature type="transmembrane region" description="Helical" evidence="1">
    <location>
        <begin position="193"/>
        <end position="212"/>
    </location>
</feature>
<reference evidence="3" key="1">
    <citation type="journal article" date="2014" name="Int. J. Syst. Evol. Microbiol.">
        <title>Complete genome sequence of Corynebacterium casei LMG S-19264T (=DSM 44701T), isolated from a smear-ripened cheese.</title>
        <authorList>
            <consortium name="US DOE Joint Genome Institute (JGI-PGF)"/>
            <person name="Walter F."/>
            <person name="Albersmeier A."/>
            <person name="Kalinowski J."/>
            <person name="Ruckert C."/>
        </authorList>
    </citation>
    <scope>NUCLEOTIDE SEQUENCE</scope>
    <source>
        <strain evidence="3">CGMCC 1.12921</strain>
    </source>
</reference>
<keyword evidence="1" id="KW-1133">Transmembrane helix</keyword>
<reference evidence="3" key="2">
    <citation type="submission" date="2020-09" db="EMBL/GenBank/DDBJ databases">
        <authorList>
            <person name="Sun Q."/>
            <person name="Zhou Y."/>
        </authorList>
    </citation>
    <scope>NUCLEOTIDE SEQUENCE</scope>
    <source>
        <strain evidence="3">CGMCC 1.12921</strain>
    </source>
</reference>
<sequence length="333" mass="35277">MRNQIFFEMAKSGRLFFDKPASRVFLFIGYILFAIVITLIGQILGGIVFVSLMAAGLIPGQSFDFADPQFDTASFGPIAQGLLLFSGFIFTAIIVILWVTLVEKRSLASFGLGNPLKGFGLFLRGGLMALVAMALIAFGLTGAGMAEMSPVSIPPSWAAVIPLVVLILGWSVQGSTEELVTRGVLFQSIGIRYGLIAALLTSSLFFSVMHGMNPNTTPLFFINLILYSLFVCFYCLREASLWGACGYHAIWNFAQGDIFGFSVSGMQLGSDKLMTVTPTGPQLFTGGATGPEGGLATTIVLALSGIAVLLLVRPGKAETALAKANTSPLSDAA</sequence>
<feature type="transmembrane region" description="Helical" evidence="1">
    <location>
        <begin position="25"/>
        <end position="58"/>
    </location>
</feature>
<proteinExistence type="predicted"/>
<keyword evidence="1" id="KW-0472">Membrane</keyword>
<gene>
    <name evidence="3" type="ORF">GCM10011342_29130</name>
</gene>
<feature type="transmembrane region" description="Helical" evidence="1">
    <location>
        <begin position="155"/>
        <end position="172"/>
    </location>
</feature>
<evidence type="ECO:0000256" key="1">
    <source>
        <dbReference type="SAM" id="Phobius"/>
    </source>
</evidence>
<feature type="transmembrane region" description="Helical" evidence="1">
    <location>
        <begin position="249"/>
        <end position="268"/>
    </location>
</feature>
<dbReference type="Proteomes" id="UP000613582">
    <property type="component" value="Unassembled WGS sequence"/>
</dbReference>
<dbReference type="GO" id="GO:0006508">
    <property type="term" value="P:proteolysis"/>
    <property type="evidence" value="ECO:0007669"/>
    <property type="project" value="UniProtKB-KW"/>
</dbReference>
<dbReference type="InterPro" id="IPR003675">
    <property type="entry name" value="Rce1/LyrA-like_dom"/>
</dbReference>
<keyword evidence="1" id="KW-0812">Transmembrane</keyword>